<dbReference type="Proteomes" id="UP000838100">
    <property type="component" value="Unassembled WGS sequence"/>
</dbReference>
<dbReference type="NCBIfam" id="NF009695">
    <property type="entry name" value="PRK13222.1-2"/>
    <property type="match status" value="1"/>
</dbReference>
<evidence type="ECO:0000256" key="3">
    <source>
        <dbReference type="ARBA" id="ARBA00004818"/>
    </source>
</evidence>
<protein>
    <recommendedName>
        <fullName evidence="5 10">Phosphoglycolate phosphatase</fullName>
        <shortName evidence="10">PGP</shortName>
        <shortName evidence="10">PGPase</shortName>
        <ecNumber evidence="5 10">3.1.3.18</ecNumber>
    </recommendedName>
</protein>
<dbReference type="Pfam" id="PF00702">
    <property type="entry name" value="Hydrolase"/>
    <property type="match status" value="1"/>
</dbReference>
<comment type="caution">
    <text evidence="11">The sequence shown here is derived from an EMBL/GenBank/DDBJ whole genome shotgun (WGS) entry which is preliminary data.</text>
</comment>
<accession>A0ABN8EGA9</accession>
<dbReference type="PANTHER" id="PTHR43434">
    <property type="entry name" value="PHOSPHOGLYCOLATE PHOSPHATASE"/>
    <property type="match status" value="1"/>
</dbReference>
<dbReference type="CDD" id="cd16417">
    <property type="entry name" value="HAD_PGPase"/>
    <property type="match status" value="1"/>
</dbReference>
<evidence type="ECO:0000256" key="5">
    <source>
        <dbReference type="ARBA" id="ARBA00013078"/>
    </source>
</evidence>
<dbReference type="InterPro" id="IPR037512">
    <property type="entry name" value="PGPase_prok"/>
</dbReference>
<comment type="function">
    <text evidence="10">Specifically catalyzes the dephosphorylation of 2-phosphoglycolate. Is involved in the dissimilation of the intracellular 2-phosphoglycolate formed during the DNA repair of 3'-phosphoglycolate ends, a major class of DNA lesions induced by oxidative stress.</text>
</comment>
<feature type="binding site" evidence="10">
    <location>
        <position position="178"/>
    </location>
    <ligand>
        <name>Mg(2+)</name>
        <dbReference type="ChEBI" id="CHEBI:18420"/>
    </ligand>
</feature>
<evidence type="ECO:0000313" key="11">
    <source>
        <dbReference type="EMBL" id="CAH0991473.1"/>
    </source>
</evidence>
<evidence type="ECO:0000256" key="9">
    <source>
        <dbReference type="ARBA" id="ARBA00023277"/>
    </source>
</evidence>
<dbReference type="PRINTS" id="PR00413">
    <property type="entry name" value="HADHALOGNASE"/>
</dbReference>
<feature type="binding site" evidence="10">
    <location>
        <position position="12"/>
    </location>
    <ligand>
        <name>Mg(2+)</name>
        <dbReference type="ChEBI" id="CHEBI:18420"/>
    </ligand>
</feature>
<keyword evidence="7 10" id="KW-0378">Hydrolase</keyword>
<evidence type="ECO:0000313" key="12">
    <source>
        <dbReference type="Proteomes" id="UP000838100"/>
    </source>
</evidence>
<dbReference type="SUPFAM" id="SSF56784">
    <property type="entry name" value="HAD-like"/>
    <property type="match status" value="1"/>
</dbReference>
<comment type="cofactor">
    <cofactor evidence="2 10">
        <name>Mg(2+)</name>
        <dbReference type="ChEBI" id="CHEBI:18420"/>
    </cofactor>
</comment>
<dbReference type="NCBIfam" id="TIGR01449">
    <property type="entry name" value="PGP_bact"/>
    <property type="match status" value="1"/>
</dbReference>
<name>A0ABN8EGA9_9GAMM</name>
<dbReference type="SFLD" id="SFLDG01129">
    <property type="entry name" value="C1.5:_HAD__Beta-PGM__Phosphata"/>
    <property type="match status" value="1"/>
</dbReference>
<comment type="pathway">
    <text evidence="3 10">Organic acid metabolism; glycolate biosynthesis; glycolate from 2-phosphoglycolate: step 1/1.</text>
</comment>
<proteinExistence type="inferred from homology"/>
<dbReference type="InterPro" id="IPR050155">
    <property type="entry name" value="HAD-like_hydrolase_sf"/>
</dbReference>
<keyword evidence="6 10" id="KW-0479">Metal-binding</keyword>
<evidence type="ECO:0000256" key="4">
    <source>
        <dbReference type="ARBA" id="ARBA00006171"/>
    </source>
</evidence>
<sequence length="223" mass="24236">MQVTKPQAVLFDLDGTLVDSVPDIALALDAALAELSLAEAGIDRVRDWVGNGARILVVRGLAWGLQQTTESLSTEQIDRAEQLFRQHYSRYLNQASALYSGVTEYLSWLHAQAVPMAVVTNKPIAFVPALLSGLGIDGFFDVVLGGDSVDNSKPHPQMLLVACQRLGVEPQQCWMVGDSCNDIEAARAAEMPVVGVSYGYNHGRDIALDRPDRVVDSLNELIM</sequence>
<dbReference type="NCBIfam" id="TIGR01509">
    <property type="entry name" value="HAD-SF-IA-v3"/>
    <property type="match status" value="1"/>
</dbReference>
<dbReference type="SFLD" id="SFLDS00003">
    <property type="entry name" value="Haloacid_Dehalogenase"/>
    <property type="match status" value="1"/>
</dbReference>
<feature type="active site" description="Nucleophile" evidence="10">
    <location>
        <position position="12"/>
    </location>
</feature>
<evidence type="ECO:0000256" key="1">
    <source>
        <dbReference type="ARBA" id="ARBA00000830"/>
    </source>
</evidence>
<comment type="catalytic activity">
    <reaction evidence="1 10">
        <text>2-phosphoglycolate + H2O = glycolate + phosphate</text>
        <dbReference type="Rhea" id="RHEA:14369"/>
        <dbReference type="ChEBI" id="CHEBI:15377"/>
        <dbReference type="ChEBI" id="CHEBI:29805"/>
        <dbReference type="ChEBI" id="CHEBI:43474"/>
        <dbReference type="ChEBI" id="CHEBI:58033"/>
        <dbReference type="EC" id="3.1.3.18"/>
    </reaction>
</comment>
<dbReference type="InterPro" id="IPR023214">
    <property type="entry name" value="HAD_sf"/>
</dbReference>
<dbReference type="Gene3D" id="3.40.50.1000">
    <property type="entry name" value="HAD superfamily/HAD-like"/>
    <property type="match status" value="1"/>
</dbReference>
<comment type="similarity">
    <text evidence="4 10">Belongs to the HAD-like hydrolase superfamily. CbbY/CbbZ/Gph/YieH family.</text>
</comment>
<keyword evidence="9 10" id="KW-0119">Carbohydrate metabolism</keyword>
<dbReference type="Gene3D" id="1.10.150.240">
    <property type="entry name" value="Putative phosphatase, domain 2"/>
    <property type="match status" value="1"/>
</dbReference>
<dbReference type="GO" id="GO:0008967">
    <property type="term" value="F:phosphoglycolate phosphatase activity"/>
    <property type="evidence" value="ECO:0007669"/>
    <property type="project" value="UniProtKB-EC"/>
</dbReference>
<evidence type="ECO:0000256" key="7">
    <source>
        <dbReference type="ARBA" id="ARBA00022801"/>
    </source>
</evidence>
<dbReference type="EC" id="3.1.3.18" evidence="5 10"/>
<dbReference type="InterPro" id="IPR023198">
    <property type="entry name" value="PGP-like_dom2"/>
</dbReference>
<feature type="binding site" evidence="10">
    <location>
        <position position="14"/>
    </location>
    <ligand>
        <name>Mg(2+)</name>
        <dbReference type="ChEBI" id="CHEBI:18420"/>
    </ligand>
</feature>
<evidence type="ECO:0000256" key="2">
    <source>
        <dbReference type="ARBA" id="ARBA00001946"/>
    </source>
</evidence>
<organism evidence="11 12">
    <name type="scientific">Sinobacterium norvegicum</name>
    <dbReference type="NCBI Taxonomy" id="1641715"/>
    <lineage>
        <taxon>Bacteria</taxon>
        <taxon>Pseudomonadati</taxon>
        <taxon>Pseudomonadota</taxon>
        <taxon>Gammaproteobacteria</taxon>
        <taxon>Cellvibrionales</taxon>
        <taxon>Spongiibacteraceae</taxon>
        <taxon>Sinobacterium</taxon>
    </lineage>
</organism>
<keyword evidence="8 10" id="KW-0460">Magnesium</keyword>
<dbReference type="HAMAP" id="MF_00495">
    <property type="entry name" value="GPH_hydrolase_bact"/>
    <property type="match status" value="1"/>
</dbReference>
<evidence type="ECO:0000256" key="8">
    <source>
        <dbReference type="ARBA" id="ARBA00022842"/>
    </source>
</evidence>
<dbReference type="NCBIfam" id="TIGR01549">
    <property type="entry name" value="HAD-SF-IA-v1"/>
    <property type="match status" value="1"/>
</dbReference>
<dbReference type="EMBL" id="CAKLPX010000001">
    <property type="protein sequence ID" value="CAH0991473.1"/>
    <property type="molecule type" value="Genomic_DNA"/>
</dbReference>
<reference evidence="11" key="1">
    <citation type="submission" date="2021-12" db="EMBL/GenBank/DDBJ databases">
        <authorList>
            <person name="Rodrigo-Torres L."/>
            <person name="Arahal R. D."/>
            <person name="Lucena T."/>
        </authorList>
    </citation>
    <scope>NUCLEOTIDE SEQUENCE</scope>
    <source>
        <strain evidence="11">CECT 8267</strain>
    </source>
</reference>
<evidence type="ECO:0000256" key="10">
    <source>
        <dbReference type="HAMAP-Rule" id="MF_00495"/>
    </source>
</evidence>
<dbReference type="InterPro" id="IPR036412">
    <property type="entry name" value="HAD-like_sf"/>
</dbReference>
<dbReference type="RefSeq" id="WP_237444121.1">
    <property type="nucleotide sequence ID" value="NZ_CAKLPX010000001.1"/>
</dbReference>
<dbReference type="PANTHER" id="PTHR43434:SF1">
    <property type="entry name" value="PHOSPHOGLYCOLATE PHOSPHATASE"/>
    <property type="match status" value="1"/>
</dbReference>
<gene>
    <name evidence="11" type="primary">gph_1</name>
    <name evidence="11" type="ORF">SIN8267_01579</name>
</gene>
<dbReference type="InterPro" id="IPR006439">
    <property type="entry name" value="HAD-SF_hydro_IA"/>
</dbReference>
<dbReference type="SFLD" id="SFLDG01135">
    <property type="entry name" value="C1.5.6:_HAD__Beta-PGM__Phospha"/>
    <property type="match status" value="1"/>
</dbReference>
<keyword evidence="12" id="KW-1185">Reference proteome</keyword>
<evidence type="ECO:0000256" key="6">
    <source>
        <dbReference type="ARBA" id="ARBA00022723"/>
    </source>
</evidence>